<accession>A0A4Z1KGR0</accession>
<gene>
    <name evidence="1" type="ORF">BPOR_0772g00060</name>
</gene>
<protein>
    <submittedName>
        <fullName evidence="1">Uncharacterized protein</fullName>
    </submittedName>
</protein>
<evidence type="ECO:0000313" key="2">
    <source>
        <dbReference type="Proteomes" id="UP000297280"/>
    </source>
</evidence>
<name>A0A4Z1KGR0_9HELO</name>
<dbReference type="EMBL" id="PQXO01000769">
    <property type="protein sequence ID" value="TGO82714.1"/>
    <property type="molecule type" value="Genomic_DNA"/>
</dbReference>
<dbReference type="Proteomes" id="UP000297280">
    <property type="component" value="Unassembled WGS sequence"/>
</dbReference>
<evidence type="ECO:0000313" key="1">
    <source>
        <dbReference type="EMBL" id="TGO82714.1"/>
    </source>
</evidence>
<proteinExistence type="predicted"/>
<dbReference type="AlphaFoldDB" id="A0A4Z1KGR0"/>
<reference evidence="1 2" key="1">
    <citation type="submission" date="2017-12" db="EMBL/GenBank/DDBJ databases">
        <title>Comparative genomics of Botrytis spp.</title>
        <authorList>
            <person name="Valero-Jimenez C.A."/>
            <person name="Tapia P."/>
            <person name="Veloso J."/>
            <person name="Silva-Moreno E."/>
            <person name="Staats M."/>
            <person name="Valdes J.H."/>
            <person name="Van Kan J.A.L."/>
        </authorList>
    </citation>
    <scope>NUCLEOTIDE SEQUENCE [LARGE SCALE GENOMIC DNA]</scope>
    <source>
        <strain evidence="1 2">MUCL3349</strain>
    </source>
</reference>
<sequence length="69" mass="7521">MEETPLHSSFVSIAFGMWDNEINFSTTPNRLSANSPTIDSAFTPPYQNQTLRSATSGVPGCTSPKICIR</sequence>
<organism evidence="1 2">
    <name type="scientific">Botrytis porri</name>
    <dbReference type="NCBI Taxonomy" id="87229"/>
    <lineage>
        <taxon>Eukaryota</taxon>
        <taxon>Fungi</taxon>
        <taxon>Dikarya</taxon>
        <taxon>Ascomycota</taxon>
        <taxon>Pezizomycotina</taxon>
        <taxon>Leotiomycetes</taxon>
        <taxon>Helotiales</taxon>
        <taxon>Sclerotiniaceae</taxon>
        <taxon>Botrytis</taxon>
    </lineage>
</organism>
<keyword evidence="2" id="KW-1185">Reference proteome</keyword>
<comment type="caution">
    <text evidence="1">The sequence shown here is derived from an EMBL/GenBank/DDBJ whole genome shotgun (WGS) entry which is preliminary data.</text>
</comment>